<protein>
    <recommendedName>
        <fullName evidence="4">SSCRP protein</fullName>
    </recommendedName>
</protein>
<dbReference type="STRING" id="1215338.A0A059J857"/>
<keyword evidence="3" id="KW-1185">Reference proteome</keyword>
<sequence>MRFFLASLLLAAAALVSADSGDKIGTLHTDRNCEPEGIDLFDNECTPNPGGSINLAVAGAVCYGFPDEACNEPTTTPDGVQFNNGCDSLDGLEGGDHFLKCFGGN</sequence>
<dbReference type="EMBL" id="AOKY01000288">
    <property type="protein sequence ID" value="KDB23863.1"/>
    <property type="molecule type" value="Genomic_DNA"/>
</dbReference>
<dbReference type="HOGENOM" id="CLU_2135313_0_0_1"/>
<gene>
    <name evidence="2" type="ORF">H109_04257</name>
</gene>
<reference evidence="2 3" key="1">
    <citation type="submission" date="2014-02" db="EMBL/GenBank/DDBJ databases">
        <title>The Genome Sequence of Trichophyton interdigitale MR816.</title>
        <authorList>
            <consortium name="The Broad Institute Genomics Platform"/>
            <person name="Cuomo C.A."/>
            <person name="White T.C."/>
            <person name="Graser Y."/>
            <person name="Martinez-Rossi N."/>
            <person name="Heitman J."/>
            <person name="Young S.K."/>
            <person name="Zeng Q."/>
            <person name="Gargeya S."/>
            <person name="Abouelleil A."/>
            <person name="Alvarado L."/>
            <person name="Chapman S.B."/>
            <person name="Gainer-Dewar J."/>
            <person name="Goldberg J."/>
            <person name="Griggs A."/>
            <person name="Gujja S."/>
            <person name="Hansen M."/>
            <person name="Howarth C."/>
            <person name="Imamovic A."/>
            <person name="Larimer J."/>
            <person name="Martinez D."/>
            <person name="Murphy C."/>
            <person name="Pearson M.D."/>
            <person name="Persinoti G."/>
            <person name="Poon T."/>
            <person name="Priest M."/>
            <person name="Roberts A.D."/>
            <person name="Saif S."/>
            <person name="Shea T.D."/>
            <person name="Sykes S.N."/>
            <person name="Wortman J."/>
            <person name="Nusbaum C."/>
            <person name="Birren B."/>
        </authorList>
    </citation>
    <scope>NUCLEOTIDE SEQUENCE [LARGE SCALE GENOMIC DNA]</scope>
    <source>
        <strain evidence="2 3">MR816</strain>
    </source>
</reference>
<name>A0A059J857_TRIIM</name>
<evidence type="ECO:0008006" key="4">
    <source>
        <dbReference type="Google" id="ProtNLM"/>
    </source>
</evidence>
<keyword evidence="1" id="KW-0732">Signal</keyword>
<dbReference type="Proteomes" id="UP000024533">
    <property type="component" value="Unassembled WGS sequence"/>
</dbReference>
<dbReference type="OrthoDB" id="10363352at2759"/>
<feature type="signal peptide" evidence="1">
    <location>
        <begin position="1"/>
        <end position="18"/>
    </location>
</feature>
<comment type="caution">
    <text evidence="2">The sequence shown here is derived from an EMBL/GenBank/DDBJ whole genome shotgun (WGS) entry which is preliminary data.</text>
</comment>
<evidence type="ECO:0000313" key="2">
    <source>
        <dbReference type="EMBL" id="KDB23863.1"/>
    </source>
</evidence>
<organism evidence="2 3">
    <name type="scientific">Trichophyton interdigitale (strain MR816)</name>
    <dbReference type="NCBI Taxonomy" id="1215338"/>
    <lineage>
        <taxon>Eukaryota</taxon>
        <taxon>Fungi</taxon>
        <taxon>Dikarya</taxon>
        <taxon>Ascomycota</taxon>
        <taxon>Pezizomycotina</taxon>
        <taxon>Eurotiomycetes</taxon>
        <taxon>Eurotiomycetidae</taxon>
        <taxon>Onygenales</taxon>
        <taxon>Arthrodermataceae</taxon>
        <taxon>Trichophyton</taxon>
    </lineage>
</organism>
<feature type="chain" id="PRO_5001574793" description="SSCRP protein" evidence="1">
    <location>
        <begin position="19"/>
        <end position="105"/>
    </location>
</feature>
<evidence type="ECO:0000313" key="3">
    <source>
        <dbReference type="Proteomes" id="UP000024533"/>
    </source>
</evidence>
<proteinExistence type="predicted"/>
<accession>A0A059J857</accession>
<dbReference type="AlphaFoldDB" id="A0A059J857"/>
<dbReference type="OMA" id="CNEPTIT"/>
<evidence type="ECO:0000256" key="1">
    <source>
        <dbReference type="SAM" id="SignalP"/>
    </source>
</evidence>